<organism evidence="2 3">
    <name type="scientific">Aestuariispira insulae</name>
    <dbReference type="NCBI Taxonomy" id="1461337"/>
    <lineage>
        <taxon>Bacteria</taxon>
        <taxon>Pseudomonadati</taxon>
        <taxon>Pseudomonadota</taxon>
        <taxon>Alphaproteobacteria</taxon>
        <taxon>Rhodospirillales</taxon>
        <taxon>Kiloniellaceae</taxon>
        <taxon>Aestuariispira</taxon>
    </lineage>
</organism>
<gene>
    <name evidence="2" type="ORF">DFP90_101327</name>
</gene>
<keyword evidence="1" id="KW-0812">Transmembrane</keyword>
<dbReference type="RefSeq" id="WP_115934665.1">
    <property type="nucleotide sequence ID" value="NZ_QRDW01000001.1"/>
</dbReference>
<reference evidence="2 3" key="1">
    <citation type="submission" date="2018-07" db="EMBL/GenBank/DDBJ databases">
        <title>Genomic Encyclopedia of Type Strains, Phase III (KMG-III): the genomes of soil and plant-associated and newly described type strains.</title>
        <authorList>
            <person name="Whitman W."/>
        </authorList>
    </citation>
    <scope>NUCLEOTIDE SEQUENCE [LARGE SCALE GENOMIC DNA]</scope>
    <source>
        <strain evidence="2 3">CECT 8488</strain>
    </source>
</reference>
<keyword evidence="3" id="KW-1185">Reference proteome</keyword>
<keyword evidence="1" id="KW-1133">Transmembrane helix</keyword>
<sequence length="145" mass="15592">MDHGHHSYSADSAMTEIALALAMGFFSIMVLTMVSMGAGSGQEKAAAQAVMSVELAPAKPDASENSGKAEPAAEDIIVIYHEGSFFDADLKDLDPMDLPPDGRVILAMPPSLPMVEALEIRSRFNRDNLIVSTLDARWMEALGRK</sequence>
<keyword evidence="1" id="KW-0472">Membrane</keyword>
<protein>
    <submittedName>
        <fullName evidence="2">Uncharacterized protein</fullName>
    </submittedName>
</protein>
<name>A0A3D9HXB1_9PROT</name>
<evidence type="ECO:0000256" key="1">
    <source>
        <dbReference type="SAM" id="Phobius"/>
    </source>
</evidence>
<evidence type="ECO:0000313" key="3">
    <source>
        <dbReference type="Proteomes" id="UP000256845"/>
    </source>
</evidence>
<dbReference type="AlphaFoldDB" id="A0A3D9HXB1"/>
<comment type="caution">
    <text evidence="2">The sequence shown here is derived from an EMBL/GenBank/DDBJ whole genome shotgun (WGS) entry which is preliminary data.</text>
</comment>
<dbReference type="Proteomes" id="UP000256845">
    <property type="component" value="Unassembled WGS sequence"/>
</dbReference>
<accession>A0A3D9HXB1</accession>
<dbReference type="EMBL" id="QRDW01000001">
    <property type="protein sequence ID" value="RED53536.1"/>
    <property type="molecule type" value="Genomic_DNA"/>
</dbReference>
<evidence type="ECO:0000313" key="2">
    <source>
        <dbReference type="EMBL" id="RED53536.1"/>
    </source>
</evidence>
<dbReference type="OrthoDB" id="7363777at2"/>
<feature type="transmembrane region" description="Helical" evidence="1">
    <location>
        <begin position="17"/>
        <end position="38"/>
    </location>
</feature>
<proteinExistence type="predicted"/>